<dbReference type="HOGENOM" id="CLU_2708483_0_0_1"/>
<protein>
    <submittedName>
        <fullName evidence="1 2">Uncharacterized protein</fullName>
    </submittedName>
</protein>
<organism evidence="1 3">
    <name type="scientific">Medicago truncatula</name>
    <name type="common">Barrel medic</name>
    <name type="synonym">Medicago tribuloides</name>
    <dbReference type="NCBI Taxonomy" id="3880"/>
    <lineage>
        <taxon>Eukaryota</taxon>
        <taxon>Viridiplantae</taxon>
        <taxon>Streptophyta</taxon>
        <taxon>Embryophyta</taxon>
        <taxon>Tracheophyta</taxon>
        <taxon>Spermatophyta</taxon>
        <taxon>Magnoliopsida</taxon>
        <taxon>eudicotyledons</taxon>
        <taxon>Gunneridae</taxon>
        <taxon>Pentapetalae</taxon>
        <taxon>rosids</taxon>
        <taxon>fabids</taxon>
        <taxon>Fabales</taxon>
        <taxon>Fabaceae</taxon>
        <taxon>Papilionoideae</taxon>
        <taxon>50 kb inversion clade</taxon>
        <taxon>NPAAA clade</taxon>
        <taxon>Hologalegina</taxon>
        <taxon>IRL clade</taxon>
        <taxon>Trifolieae</taxon>
        <taxon>Medicago</taxon>
    </lineage>
</organism>
<gene>
    <name evidence="1" type="ordered locus">MTR_1g021540</name>
</gene>
<dbReference type="EnsemblPlants" id="AES59542">
    <property type="protein sequence ID" value="AES59542"/>
    <property type="gene ID" value="MTR_1g021540"/>
</dbReference>
<evidence type="ECO:0000313" key="3">
    <source>
        <dbReference type="Proteomes" id="UP000002051"/>
    </source>
</evidence>
<reference evidence="1 3" key="1">
    <citation type="journal article" date="2011" name="Nature">
        <title>The Medicago genome provides insight into the evolution of rhizobial symbioses.</title>
        <authorList>
            <person name="Young N.D."/>
            <person name="Debelle F."/>
            <person name="Oldroyd G.E."/>
            <person name="Geurts R."/>
            <person name="Cannon S.B."/>
            <person name="Udvardi M.K."/>
            <person name="Benedito V.A."/>
            <person name="Mayer K.F."/>
            <person name="Gouzy J."/>
            <person name="Schoof H."/>
            <person name="Van de Peer Y."/>
            <person name="Proost S."/>
            <person name="Cook D.R."/>
            <person name="Meyers B.C."/>
            <person name="Spannagl M."/>
            <person name="Cheung F."/>
            <person name="De Mita S."/>
            <person name="Krishnakumar V."/>
            <person name="Gundlach H."/>
            <person name="Zhou S."/>
            <person name="Mudge J."/>
            <person name="Bharti A.K."/>
            <person name="Murray J.D."/>
            <person name="Naoumkina M.A."/>
            <person name="Rosen B."/>
            <person name="Silverstein K.A."/>
            <person name="Tang H."/>
            <person name="Rombauts S."/>
            <person name="Zhao P.X."/>
            <person name="Zhou P."/>
            <person name="Barbe V."/>
            <person name="Bardou P."/>
            <person name="Bechner M."/>
            <person name="Bellec A."/>
            <person name="Berger A."/>
            <person name="Berges H."/>
            <person name="Bidwell S."/>
            <person name="Bisseling T."/>
            <person name="Choisne N."/>
            <person name="Couloux A."/>
            <person name="Denny R."/>
            <person name="Deshpande S."/>
            <person name="Dai X."/>
            <person name="Doyle J.J."/>
            <person name="Dudez A.M."/>
            <person name="Farmer A.D."/>
            <person name="Fouteau S."/>
            <person name="Franken C."/>
            <person name="Gibelin C."/>
            <person name="Gish J."/>
            <person name="Goldstein S."/>
            <person name="Gonzalez A.J."/>
            <person name="Green P.J."/>
            <person name="Hallab A."/>
            <person name="Hartog M."/>
            <person name="Hua A."/>
            <person name="Humphray S.J."/>
            <person name="Jeong D.H."/>
            <person name="Jing Y."/>
            <person name="Jocker A."/>
            <person name="Kenton S.M."/>
            <person name="Kim D.J."/>
            <person name="Klee K."/>
            <person name="Lai H."/>
            <person name="Lang C."/>
            <person name="Lin S."/>
            <person name="Macmil S.L."/>
            <person name="Magdelenat G."/>
            <person name="Matthews L."/>
            <person name="McCorrison J."/>
            <person name="Monaghan E.L."/>
            <person name="Mun J.H."/>
            <person name="Najar F.Z."/>
            <person name="Nicholson C."/>
            <person name="Noirot C."/>
            <person name="O'Bleness M."/>
            <person name="Paule C.R."/>
            <person name="Poulain J."/>
            <person name="Prion F."/>
            <person name="Qin B."/>
            <person name="Qu C."/>
            <person name="Retzel E.F."/>
            <person name="Riddle C."/>
            <person name="Sallet E."/>
            <person name="Samain S."/>
            <person name="Samson N."/>
            <person name="Sanders I."/>
            <person name="Saurat O."/>
            <person name="Scarpelli C."/>
            <person name="Schiex T."/>
            <person name="Segurens B."/>
            <person name="Severin A.J."/>
            <person name="Sherrier D.J."/>
            <person name="Shi R."/>
            <person name="Sims S."/>
            <person name="Singer S.R."/>
            <person name="Sinharoy S."/>
            <person name="Sterck L."/>
            <person name="Viollet A."/>
            <person name="Wang B.B."/>
            <person name="Wang K."/>
            <person name="Wang M."/>
            <person name="Wang X."/>
            <person name="Warfsmann J."/>
            <person name="Weissenbach J."/>
            <person name="White D.D."/>
            <person name="White J.D."/>
            <person name="Wiley G.B."/>
            <person name="Wincker P."/>
            <person name="Xing Y."/>
            <person name="Yang L."/>
            <person name="Yao Z."/>
            <person name="Ying F."/>
            <person name="Zhai J."/>
            <person name="Zhou L."/>
            <person name="Zuber A."/>
            <person name="Denarie J."/>
            <person name="Dixon R.A."/>
            <person name="May G.D."/>
            <person name="Schwartz D.C."/>
            <person name="Rogers J."/>
            <person name="Quetier F."/>
            <person name="Town C.D."/>
            <person name="Roe B.A."/>
        </authorList>
    </citation>
    <scope>NUCLEOTIDE SEQUENCE [LARGE SCALE GENOMIC DNA]</scope>
    <source>
        <strain evidence="1">A17</strain>
        <strain evidence="2 3">cv. Jemalong A17</strain>
    </source>
</reference>
<dbReference type="EMBL" id="CM001217">
    <property type="protein sequence ID" value="AES59542.1"/>
    <property type="molecule type" value="Genomic_DNA"/>
</dbReference>
<proteinExistence type="predicted"/>
<keyword evidence="3" id="KW-1185">Reference proteome</keyword>
<reference evidence="1 3" key="2">
    <citation type="journal article" date="2014" name="BMC Genomics">
        <title>An improved genome release (version Mt4.0) for the model legume Medicago truncatula.</title>
        <authorList>
            <person name="Tang H."/>
            <person name="Krishnakumar V."/>
            <person name="Bidwell S."/>
            <person name="Rosen B."/>
            <person name="Chan A."/>
            <person name="Zhou S."/>
            <person name="Gentzbittel L."/>
            <person name="Childs K.L."/>
            <person name="Yandell M."/>
            <person name="Gundlach H."/>
            <person name="Mayer K.F."/>
            <person name="Schwartz D.C."/>
            <person name="Town C.D."/>
        </authorList>
    </citation>
    <scope>GENOME REANNOTATION</scope>
    <source>
        <strain evidence="2 3">cv. Jemalong A17</strain>
    </source>
</reference>
<dbReference type="Proteomes" id="UP000002051">
    <property type="component" value="Unassembled WGS sequence"/>
</dbReference>
<dbReference type="AlphaFoldDB" id="G7I590"/>
<accession>G7I590</accession>
<evidence type="ECO:0000313" key="2">
    <source>
        <dbReference type="EnsemblPlants" id="AES59542"/>
    </source>
</evidence>
<sequence length="89" mass="10424">MYFHRVKSNMICALKVDTYYDGWFQTIFKILRKIKGLSCNFDTTKEIIYISGKVDSQKFLRMIAQNEKTVEVCWITVWSNTAVTTTKIA</sequence>
<reference evidence="2" key="3">
    <citation type="submission" date="2015-04" db="UniProtKB">
        <authorList>
            <consortium name="EnsemblPlants"/>
        </authorList>
    </citation>
    <scope>IDENTIFICATION</scope>
    <source>
        <strain evidence="2">cv. Jemalong A17</strain>
    </source>
</reference>
<dbReference type="PaxDb" id="3880-AES59542"/>
<name>G7I590_MEDTR</name>
<evidence type="ECO:0000313" key="1">
    <source>
        <dbReference type="EMBL" id="AES59542.1"/>
    </source>
</evidence>